<feature type="compositionally biased region" description="Basic and acidic residues" evidence="8">
    <location>
        <begin position="404"/>
        <end position="426"/>
    </location>
</feature>
<protein>
    <recommendedName>
        <fullName evidence="13">F-box/LRR-repeat protein 19-like</fullName>
    </recommendedName>
</protein>
<dbReference type="GO" id="GO:0003677">
    <property type="term" value="F:DNA binding"/>
    <property type="evidence" value="ECO:0007669"/>
    <property type="project" value="UniProtKB-KW"/>
</dbReference>
<evidence type="ECO:0000259" key="9">
    <source>
        <dbReference type="PROSITE" id="PS50016"/>
    </source>
</evidence>
<proteinExistence type="predicted"/>
<evidence type="ECO:0000313" key="12">
    <source>
        <dbReference type="Proteomes" id="UP001274896"/>
    </source>
</evidence>
<dbReference type="InterPro" id="IPR019787">
    <property type="entry name" value="Znf_PHD-finger"/>
</dbReference>
<evidence type="ECO:0000256" key="7">
    <source>
        <dbReference type="PROSITE-ProRule" id="PRU00509"/>
    </source>
</evidence>
<evidence type="ECO:0000256" key="4">
    <source>
        <dbReference type="ARBA" id="ARBA00022771"/>
    </source>
</evidence>
<comment type="caution">
    <text evidence="11">The sequence shown here is derived from an EMBL/GenBank/DDBJ whole genome shotgun (WGS) entry which is preliminary data.</text>
</comment>
<feature type="compositionally biased region" description="Basic and acidic residues" evidence="8">
    <location>
        <begin position="222"/>
        <end position="278"/>
    </location>
</feature>
<dbReference type="InterPro" id="IPR002857">
    <property type="entry name" value="Znf_CXXC"/>
</dbReference>
<feature type="compositionally biased region" description="Basic residues" evidence="8">
    <location>
        <begin position="284"/>
        <end position="300"/>
    </location>
</feature>
<evidence type="ECO:0000256" key="6">
    <source>
        <dbReference type="ARBA" id="ARBA00023125"/>
    </source>
</evidence>
<dbReference type="CDD" id="cd15645">
    <property type="entry name" value="PHD_FXL19"/>
    <property type="match status" value="1"/>
</dbReference>
<evidence type="ECO:0000256" key="3">
    <source>
        <dbReference type="ARBA" id="ARBA00022737"/>
    </source>
</evidence>
<feature type="compositionally biased region" description="Basic residues" evidence="8">
    <location>
        <begin position="553"/>
        <end position="566"/>
    </location>
</feature>
<dbReference type="InterPro" id="IPR032675">
    <property type="entry name" value="LRR_dom_sf"/>
</dbReference>
<keyword evidence="6" id="KW-0238">DNA-binding</keyword>
<dbReference type="Pfam" id="PF16866">
    <property type="entry name" value="PHD_4"/>
    <property type="match status" value="1"/>
</dbReference>
<dbReference type="Gene3D" id="3.30.40.10">
    <property type="entry name" value="Zinc/RING finger domain, C3HC4 (zinc finger)"/>
    <property type="match status" value="1"/>
</dbReference>
<dbReference type="InterPro" id="IPR013083">
    <property type="entry name" value="Znf_RING/FYVE/PHD"/>
</dbReference>
<dbReference type="InterPro" id="IPR001810">
    <property type="entry name" value="F-box_dom"/>
</dbReference>
<keyword evidence="1" id="KW-0433">Leucine-rich repeat</keyword>
<keyword evidence="2" id="KW-0479">Metal-binding</keyword>
<feature type="compositionally biased region" description="Basic and acidic residues" evidence="8">
    <location>
        <begin position="19"/>
        <end position="40"/>
    </location>
</feature>
<dbReference type="InterPro" id="IPR050690">
    <property type="entry name" value="JHDM1_Histone_Demethylase"/>
</dbReference>
<keyword evidence="5" id="KW-0862">Zinc</keyword>
<feature type="compositionally biased region" description="Low complexity" evidence="8">
    <location>
        <begin position="385"/>
        <end position="398"/>
    </location>
</feature>
<keyword evidence="4 7" id="KW-0863">Zinc-finger</keyword>
<feature type="region of interest" description="Disordered" evidence="8">
    <location>
        <begin position="1"/>
        <end position="58"/>
    </location>
</feature>
<dbReference type="PANTHER" id="PTHR23123">
    <property type="entry name" value="PHD/F-BOX CONTAINING PROTEIN"/>
    <property type="match status" value="1"/>
</dbReference>
<dbReference type="PROSITE" id="PS51058">
    <property type="entry name" value="ZF_CXXC"/>
    <property type="match status" value="1"/>
</dbReference>
<dbReference type="FunFam" id="3.30.40.10:FF:000020">
    <property type="entry name" value="lysine-specific demethylase 2B isoform X1"/>
    <property type="match status" value="1"/>
</dbReference>
<evidence type="ECO:0000256" key="8">
    <source>
        <dbReference type="SAM" id="MobiDB-lite"/>
    </source>
</evidence>
<dbReference type="SUPFAM" id="SSF57903">
    <property type="entry name" value="FYVE/PHD zinc finger"/>
    <property type="match status" value="1"/>
</dbReference>
<evidence type="ECO:0000256" key="1">
    <source>
        <dbReference type="ARBA" id="ARBA00022614"/>
    </source>
</evidence>
<dbReference type="SMART" id="SM00367">
    <property type="entry name" value="LRR_CC"/>
    <property type="match status" value="3"/>
</dbReference>
<evidence type="ECO:0000256" key="2">
    <source>
        <dbReference type="ARBA" id="ARBA00022723"/>
    </source>
</evidence>
<evidence type="ECO:0000259" key="10">
    <source>
        <dbReference type="PROSITE" id="PS51058"/>
    </source>
</evidence>
<dbReference type="Gene3D" id="3.80.10.10">
    <property type="entry name" value="Ribonuclease Inhibitor"/>
    <property type="match status" value="1"/>
</dbReference>
<feature type="compositionally biased region" description="Low complexity" evidence="8">
    <location>
        <begin position="364"/>
        <end position="375"/>
    </location>
</feature>
<gene>
    <name evidence="11" type="ORF">QTP70_028117</name>
</gene>
<keyword evidence="3" id="KW-0677">Repeat</keyword>
<organism evidence="11 12">
    <name type="scientific">Hemibagrus guttatus</name>
    <dbReference type="NCBI Taxonomy" id="175788"/>
    <lineage>
        <taxon>Eukaryota</taxon>
        <taxon>Metazoa</taxon>
        <taxon>Chordata</taxon>
        <taxon>Craniata</taxon>
        <taxon>Vertebrata</taxon>
        <taxon>Euteleostomi</taxon>
        <taxon>Actinopterygii</taxon>
        <taxon>Neopterygii</taxon>
        <taxon>Teleostei</taxon>
        <taxon>Ostariophysi</taxon>
        <taxon>Siluriformes</taxon>
        <taxon>Bagridae</taxon>
        <taxon>Hemibagrus</taxon>
    </lineage>
</organism>
<evidence type="ECO:0000256" key="5">
    <source>
        <dbReference type="ARBA" id="ARBA00022833"/>
    </source>
</evidence>
<dbReference type="PROSITE" id="PS50016">
    <property type="entry name" value="ZF_PHD_2"/>
    <property type="match status" value="1"/>
</dbReference>
<feature type="compositionally biased region" description="Polar residues" evidence="8">
    <location>
        <begin position="301"/>
        <end position="339"/>
    </location>
</feature>
<feature type="compositionally biased region" description="Polar residues" evidence="8">
    <location>
        <begin position="523"/>
        <end position="533"/>
    </location>
</feature>
<dbReference type="CDD" id="cd22180">
    <property type="entry name" value="F-box_FBXL10"/>
    <property type="match status" value="1"/>
</dbReference>
<dbReference type="SMART" id="SM00256">
    <property type="entry name" value="FBOX"/>
    <property type="match status" value="1"/>
</dbReference>
<dbReference type="EMBL" id="JAUCMX010000024">
    <property type="protein sequence ID" value="KAK3512038.1"/>
    <property type="molecule type" value="Genomic_DNA"/>
</dbReference>
<dbReference type="Pfam" id="PF12937">
    <property type="entry name" value="F-box-like"/>
    <property type="match status" value="1"/>
</dbReference>
<feature type="region of interest" description="Disordered" evidence="8">
    <location>
        <begin position="222"/>
        <end position="590"/>
    </location>
</feature>
<feature type="compositionally biased region" description="Basic residues" evidence="8">
    <location>
        <begin position="1"/>
        <end position="12"/>
    </location>
</feature>
<dbReference type="InterPro" id="IPR006553">
    <property type="entry name" value="Leu-rich_rpt_Cys-con_subtyp"/>
</dbReference>
<evidence type="ECO:0000313" key="11">
    <source>
        <dbReference type="EMBL" id="KAK3512038.1"/>
    </source>
</evidence>
<dbReference type="GO" id="GO:0008270">
    <property type="term" value="F:zinc ion binding"/>
    <property type="evidence" value="ECO:0007669"/>
    <property type="project" value="UniProtKB-KW"/>
</dbReference>
<dbReference type="SUPFAM" id="SSF52047">
    <property type="entry name" value="RNI-like"/>
    <property type="match status" value="1"/>
</dbReference>
<dbReference type="AlphaFoldDB" id="A0AAE0Q1J3"/>
<dbReference type="InterPro" id="IPR011011">
    <property type="entry name" value="Znf_FYVE_PHD"/>
</dbReference>
<reference evidence="11" key="1">
    <citation type="submission" date="2023-06" db="EMBL/GenBank/DDBJ databases">
        <title>Male Hemibagrus guttatus genome.</title>
        <authorList>
            <person name="Bian C."/>
        </authorList>
    </citation>
    <scope>NUCLEOTIDE SEQUENCE</scope>
    <source>
        <strain evidence="11">Male_cb2023</strain>
        <tissue evidence="11">Muscle</tissue>
    </source>
</reference>
<name>A0AAE0Q1J3_9TELE</name>
<dbReference type="Pfam" id="PF02008">
    <property type="entry name" value="zf-CXXC"/>
    <property type="match status" value="1"/>
</dbReference>
<evidence type="ECO:0008006" key="13">
    <source>
        <dbReference type="Google" id="ProtNLM"/>
    </source>
</evidence>
<feature type="domain" description="PHD-type" evidence="9">
    <location>
        <begin position="156"/>
        <end position="222"/>
    </location>
</feature>
<dbReference type="Proteomes" id="UP001274896">
    <property type="component" value="Unassembled WGS sequence"/>
</dbReference>
<accession>A0AAE0Q1J3</accession>
<feature type="domain" description="CXXC-type" evidence="10">
    <location>
        <begin position="103"/>
        <end position="149"/>
    </location>
</feature>
<sequence>MSPTRSRAKRRPQPGWAENPRREAGRDPDAKEEGKGEKKVPGRKSPPLTKKWGQRPPRRNRGVCVCVCAEKCVVCVCRCVCAGVCAQKCSVEVMSGSKALGGARRRRTRCRRCQACMRSECGECHFCKDMKKFGGPGRMKQSCLLRQCTAPVLPHTAVCFACGEAGKEDTVESEEEKFSLSLMECTICNEIIHPSCLKMGKAEGIINDEIPNCWECPKCHKEGKTSKDGDGLGKRRLDNGEVGRWKLTDDPPPSKKKPPSAEETRQDSQKRKKEKELSQDSGPKKKMKGAREKHLKKQKQKPNSSDSAETNGPNSSSGTQGSAGVGSATQPPSSASNQDQRSHHREKLERFKRMCQLLERTRDSSSSSSSSSSSESDSDSDSDSDSASPGAASEPSSPVTAYNSREREREKEREKERERERNRRLAELGFSASDDSEGERTGNEQEQEVTSEETQQQQRSRKSENAPRGRKSAVATEMEDEDAAGGGEKNRKPGLLTPPSPSALSSGQHQPSVGHTHSEGMSKRSNGQEVSRNGRTRMEKENAKSNSGGTNANHRHQANKTGRAGKMRSGTKQIPTQTAGSGTANGGNGGVLLSSPASRIAAQLTFISPPKAVQMERHLVRPPPACPEPHCLPLDSGASHVLPRDVWLRVFQHLNHKQLCICMRVCRTWSRWCCDKRLWTRIDLSRQKSITPPMLSGIIRRQPVSLNLGYTNISKKQLMWLINRLQGLLELNVSGCPWSSVSALCQTVCPCLRLLDLSRVEDLKDSHLRELLAPPNSDTRTGESRGGRFHNVTELRLAGLEVTDSASRLLVRYLPHLTKLDLSQCGQITDQTINTLTSPISPLRESLTHVNLAGCVKVTEQCLPLLRRCVSLQSVDLRSCGLLPPETDDRLLLKNS</sequence>
<keyword evidence="12" id="KW-1185">Reference proteome</keyword>